<name>A0AAV9EHZ1_ACOCL</name>
<evidence type="ECO:0000313" key="3">
    <source>
        <dbReference type="Proteomes" id="UP001180020"/>
    </source>
</evidence>
<dbReference type="AlphaFoldDB" id="A0AAV9EHZ1"/>
<dbReference type="PANTHER" id="PTHR31672">
    <property type="entry name" value="BNACNNG10540D PROTEIN"/>
    <property type="match status" value="1"/>
</dbReference>
<dbReference type="Proteomes" id="UP001180020">
    <property type="component" value="Unassembled WGS sequence"/>
</dbReference>
<dbReference type="InterPro" id="IPR017451">
    <property type="entry name" value="F-box-assoc_interact_dom"/>
</dbReference>
<dbReference type="InterPro" id="IPR013187">
    <property type="entry name" value="F-box-assoc_dom_typ3"/>
</dbReference>
<feature type="domain" description="F-box associated beta-propeller type 3" evidence="1">
    <location>
        <begin position="39"/>
        <end position="184"/>
    </location>
</feature>
<dbReference type="EMBL" id="JAUJYO010000007">
    <property type="protein sequence ID" value="KAK1311647.1"/>
    <property type="molecule type" value="Genomic_DNA"/>
</dbReference>
<comment type="caution">
    <text evidence="2">The sequence shown here is derived from an EMBL/GenBank/DDBJ whole genome shotgun (WGS) entry which is preliminary data.</text>
</comment>
<accession>A0AAV9EHZ1</accession>
<proteinExistence type="predicted"/>
<gene>
    <name evidence="2" type="ORF">QJS10_CPA07g00700</name>
</gene>
<sequence length="267" mass="30245">MAAFQIAGVEEILLLPEGSEGCVKDLSVRQMQLSGGAPKLGLGFDSKKKKYKVVHLFHKKAGNYKMHCEVFEQGSRHWREVMGAPYLTTSEPPAFVNESLYWMIDSGHKCEESILAFNVQTEEFRTIKGRAFSERSAFEKHVFLRQLGGELCLVSLSLNGPLLEIWKLEIDEKGNEIWEKHNDIKLTNMQQMCGYPLAIHDSQVLVASPHSLGYYDPNNEEVDLTHRGAVLTTLLPTVAFGLLYKLASLHRYGVYGRRFRPKLSLTE</sequence>
<organism evidence="2 3">
    <name type="scientific">Acorus calamus</name>
    <name type="common">Sweet flag</name>
    <dbReference type="NCBI Taxonomy" id="4465"/>
    <lineage>
        <taxon>Eukaryota</taxon>
        <taxon>Viridiplantae</taxon>
        <taxon>Streptophyta</taxon>
        <taxon>Embryophyta</taxon>
        <taxon>Tracheophyta</taxon>
        <taxon>Spermatophyta</taxon>
        <taxon>Magnoliopsida</taxon>
        <taxon>Liliopsida</taxon>
        <taxon>Acoraceae</taxon>
        <taxon>Acorus</taxon>
    </lineage>
</organism>
<reference evidence="2" key="1">
    <citation type="journal article" date="2023" name="Nat. Commun.">
        <title>Diploid and tetraploid genomes of Acorus and the evolution of monocots.</title>
        <authorList>
            <person name="Ma L."/>
            <person name="Liu K.W."/>
            <person name="Li Z."/>
            <person name="Hsiao Y.Y."/>
            <person name="Qi Y."/>
            <person name="Fu T."/>
            <person name="Tang G.D."/>
            <person name="Zhang D."/>
            <person name="Sun W.H."/>
            <person name="Liu D.K."/>
            <person name="Li Y."/>
            <person name="Chen G.Z."/>
            <person name="Liu X.D."/>
            <person name="Liao X.Y."/>
            <person name="Jiang Y.T."/>
            <person name="Yu X."/>
            <person name="Hao Y."/>
            <person name="Huang J."/>
            <person name="Zhao X.W."/>
            <person name="Ke S."/>
            <person name="Chen Y.Y."/>
            <person name="Wu W.L."/>
            <person name="Hsu J.L."/>
            <person name="Lin Y.F."/>
            <person name="Huang M.D."/>
            <person name="Li C.Y."/>
            <person name="Huang L."/>
            <person name="Wang Z.W."/>
            <person name="Zhao X."/>
            <person name="Zhong W.Y."/>
            <person name="Peng D.H."/>
            <person name="Ahmad S."/>
            <person name="Lan S."/>
            <person name="Zhang J.S."/>
            <person name="Tsai W.C."/>
            <person name="Van de Peer Y."/>
            <person name="Liu Z.J."/>
        </authorList>
    </citation>
    <scope>NUCLEOTIDE SEQUENCE</scope>
    <source>
        <strain evidence="2">CP</strain>
    </source>
</reference>
<protein>
    <recommendedName>
        <fullName evidence="1">F-box associated beta-propeller type 3 domain-containing protein</fullName>
    </recommendedName>
</protein>
<dbReference type="NCBIfam" id="TIGR01640">
    <property type="entry name" value="F_box_assoc_1"/>
    <property type="match status" value="1"/>
</dbReference>
<dbReference type="PANTHER" id="PTHR31672:SF13">
    <property type="entry name" value="F-BOX PROTEIN CPR30-LIKE"/>
    <property type="match status" value="1"/>
</dbReference>
<dbReference type="Pfam" id="PF08268">
    <property type="entry name" value="FBA_3"/>
    <property type="match status" value="1"/>
</dbReference>
<dbReference type="InterPro" id="IPR050796">
    <property type="entry name" value="SCF_F-box_component"/>
</dbReference>
<keyword evidence="3" id="KW-1185">Reference proteome</keyword>
<reference evidence="2" key="2">
    <citation type="submission" date="2023-06" db="EMBL/GenBank/DDBJ databases">
        <authorList>
            <person name="Ma L."/>
            <person name="Liu K.-W."/>
            <person name="Li Z."/>
            <person name="Hsiao Y.-Y."/>
            <person name="Qi Y."/>
            <person name="Fu T."/>
            <person name="Tang G."/>
            <person name="Zhang D."/>
            <person name="Sun W.-H."/>
            <person name="Liu D.-K."/>
            <person name="Li Y."/>
            <person name="Chen G.-Z."/>
            <person name="Liu X.-D."/>
            <person name="Liao X.-Y."/>
            <person name="Jiang Y.-T."/>
            <person name="Yu X."/>
            <person name="Hao Y."/>
            <person name="Huang J."/>
            <person name="Zhao X.-W."/>
            <person name="Ke S."/>
            <person name="Chen Y.-Y."/>
            <person name="Wu W.-L."/>
            <person name="Hsu J.-L."/>
            <person name="Lin Y.-F."/>
            <person name="Huang M.-D."/>
            <person name="Li C.-Y."/>
            <person name="Huang L."/>
            <person name="Wang Z.-W."/>
            <person name="Zhao X."/>
            <person name="Zhong W.-Y."/>
            <person name="Peng D.-H."/>
            <person name="Ahmad S."/>
            <person name="Lan S."/>
            <person name="Zhang J.-S."/>
            <person name="Tsai W.-C."/>
            <person name="Van De Peer Y."/>
            <person name="Liu Z.-J."/>
        </authorList>
    </citation>
    <scope>NUCLEOTIDE SEQUENCE</scope>
    <source>
        <strain evidence="2">CP</strain>
        <tissue evidence="2">Leaves</tissue>
    </source>
</reference>
<evidence type="ECO:0000259" key="1">
    <source>
        <dbReference type="Pfam" id="PF08268"/>
    </source>
</evidence>
<evidence type="ECO:0000313" key="2">
    <source>
        <dbReference type="EMBL" id="KAK1311647.1"/>
    </source>
</evidence>